<feature type="region of interest" description="Disordered" evidence="1">
    <location>
        <begin position="561"/>
        <end position="582"/>
    </location>
</feature>
<feature type="compositionally biased region" description="Low complexity" evidence="1">
    <location>
        <begin position="134"/>
        <end position="145"/>
    </location>
</feature>
<protein>
    <submittedName>
        <fullName evidence="2">Uncharacterized protein</fullName>
    </submittedName>
</protein>
<gene>
    <name evidence="2" type="ORF">DdX_07414</name>
</gene>
<dbReference type="EMBL" id="JAKKPZ010000010">
    <property type="protein sequence ID" value="KAI1716367.1"/>
    <property type="molecule type" value="Genomic_DNA"/>
</dbReference>
<feature type="compositionally biased region" description="Acidic residues" evidence="1">
    <location>
        <begin position="473"/>
        <end position="483"/>
    </location>
</feature>
<proteinExistence type="predicted"/>
<reference evidence="2" key="1">
    <citation type="submission" date="2022-01" db="EMBL/GenBank/DDBJ databases">
        <title>Genome Sequence Resource for Two Populations of Ditylenchus destructor, the Migratory Endoparasitic Phytonematode.</title>
        <authorList>
            <person name="Zhang H."/>
            <person name="Lin R."/>
            <person name="Xie B."/>
        </authorList>
    </citation>
    <scope>NUCLEOTIDE SEQUENCE</scope>
    <source>
        <strain evidence="2">BazhouSP</strain>
    </source>
</reference>
<evidence type="ECO:0000313" key="3">
    <source>
        <dbReference type="Proteomes" id="UP001201812"/>
    </source>
</evidence>
<sequence length="939" mass="107349">MPLSSSSSENSSYGSDDESISGVRKSPRHRNIRKAASVKALREQNTLKPFIRERSVGCSSAKGFPASHGRFLAKERNGLIKSSSSSSLQNVARLSRLNRRSHLANSSSALSKRRSRSRTTNVSRRIDCLQKANETTTDTSSSEDLSTLRRVKQEPGRTPTPTFHIEEPIVVGDYSNPFDSIANPTLYQQKMRGRRSVYRPFLLRNLSYMNGKLCDKSVGRAPINSPDFSTFNSNGDHHMDIINHTSPDSPECPEIKPLNGHKLQRKPDPRVVSRMPATIKFNFIRNNLCFGDRSAIVQCFHASEVNFVHSPMERIPSATFDMKVNEKLEAVSIDLPEQFGIGFNFDCIQRIEYFIVRVVFRYEDAEVHGKRLRKVPSRQTMMPMDKNMRLIRQQTNRSSEEVVMFGTRQIISFSKSDGLNVVHGETSIVLHSMDDLKISDNWMEDTSFLGRLLKLQRKTYDNPFMSIQVQNVQDDDDDEDEESTPSSSNEFTLKNEVPLSPIPCSGASILEQPDGVIKNTLPDKIALRFILQANDYPSMPSAYNVSTRMTWSRESSIQRLTSNDEDLQVGNSDDRSRSPHDSTFSNWFLRNMDIGSMDETEEAPEENSRKHTVRVLNASYMCFFCMAQMKFSSMISLFCHLRLCHPRFNFTQEVVPVSNDIKFPGFAVSLNYNYDSSYELNPSRHYIKLPNEKSQPRKRTTVDPIWIVTKNYAKCIRNDMSLEEGIEFGSSLLVRDVSFADGIRHGARYCFEPPTKINHPWMIQSNSRRVFIEMYRETITEQGLRIHVLLHLTNLMNIGCVDEEERYDLMMRLDAQYDPRYDNAHFVSKQIDLLEKDRISQGRERFKSAKGGKSRLSAALTQMQMAGEETIQPNIIECLDDLKIIVDVMRAKSHHVNLTELTFLESSKWKAIVKESHLESYGTIFKRLKTTISSTFAAN</sequence>
<dbReference type="AlphaFoldDB" id="A0AAD4N673"/>
<feature type="region of interest" description="Disordered" evidence="1">
    <location>
        <begin position="1"/>
        <end position="32"/>
    </location>
</feature>
<accession>A0AAD4N673</accession>
<keyword evidence="3" id="KW-1185">Reference proteome</keyword>
<feature type="region of interest" description="Disordered" evidence="1">
    <location>
        <begin position="99"/>
        <end position="163"/>
    </location>
</feature>
<feature type="region of interest" description="Disordered" evidence="1">
    <location>
        <begin position="471"/>
        <end position="499"/>
    </location>
</feature>
<dbReference type="Proteomes" id="UP001201812">
    <property type="component" value="Unassembled WGS sequence"/>
</dbReference>
<name>A0AAD4N673_9BILA</name>
<feature type="compositionally biased region" description="Low complexity" evidence="1">
    <location>
        <begin position="1"/>
        <end position="14"/>
    </location>
</feature>
<evidence type="ECO:0000313" key="2">
    <source>
        <dbReference type="EMBL" id="KAI1716367.1"/>
    </source>
</evidence>
<evidence type="ECO:0000256" key="1">
    <source>
        <dbReference type="SAM" id="MobiDB-lite"/>
    </source>
</evidence>
<comment type="caution">
    <text evidence="2">The sequence shown here is derived from an EMBL/GenBank/DDBJ whole genome shotgun (WGS) entry which is preliminary data.</text>
</comment>
<organism evidence="2 3">
    <name type="scientific">Ditylenchus destructor</name>
    <dbReference type="NCBI Taxonomy" id="166010"/>
    <lineage>
        <taxon>Eukaryota</taxon>
        <taxon>Metazoa</taxon>
        <taxon>Ecdysozoa</taxon>
        <taxon>Nematoda</taxon>
        <taxon>Chromadorea</taxon>
        <taxon>Rhabditida</taxon>
        <taxon>Tylenchina</taxon>
        <taxon>Tylenchomorpha</taxon>
        <taxon>Sphaerularioidea</taxon>
        <taxon>Anguinidae</taxon>
        <taxon>Anguininae</taxon>
        <taxon>Ditylenchus</taxon>
    </lineage>
</organism>